<reference evidence="1 2" key="1">
    <citation type="submission" date="2021-06" db="EMBL/GenBank/DDBJ databases">
        <title>FDA dAtabase for Regulatory Grade micrObial Sequences (FDA-ARGOS): Supporting development and validation of Infectious Disease Dx tests.</title>
        <authorList>
            <person name="Sproer C."/>
            <person name="Gronow S."/>
            <person name="Severitt S."/>
            <person name="Schroder I."/>
            <person name="Tallon L."/>
            <person name="Sadzewicz L."/>
            <person name="Zhao X."/>
            <person name="Boylan J."/>
            <person name="Ott S."/>
            <person name="Bowen H."/>
            <person name="Vavikolanu K."/>
            <person name="Mehta A."/>
            <person name="Aluvathingal J."/>
            <person name="Nadendla S."/>
            <person name="Lowell S."/>
            <person name="Myers T."/>
            <person name="Yan Y."/>
        </authorList>
    </citation>
    <scope>NUCLEOTIDE SEQUENCE [LARGE SCALE GENOMIC DNA]</scope>
    <source>
        <strain evidence="1 2">FDAARGOS 1425</strain>
    </source>
</reference>
<dbReference type="EMBL" id="CP077302">
    <property type="protein sequence ID" value="QXB18937.1"/>
    <property type="molecule type" value="Genomic_DNA"/>
</dbReference>
<organism evidence="1 2">
    <name type="scientific">Corynebacterium coyleae</name>
    <dbReference type="NCBI Taxonomy" id="53374"/>
    <lineage>
        <taxon>Bacteria</taxon>
        <taxon>Bacillati</taxon>
        <taxon>Actinomycetota</taxon>
        <taxon>Actinomycetes</taxon>
        <taxon>Mycobacteriales</taxon>
        <taxon>Corynebacteriaceae</taxon>
        <taxon>Corynebacterium</taxon>
    </lineage>
</organism>
<proteinExistence type="predicted"/>
<dbReference type="RefSeq" id="WP_167594459.1">
    <property type="nucleotide sequence ID" value="NZ_CP047198.1"/>
</dbReference>
<protein>
    <submittedName>
        <fullName evidence="1">Uncharacterized protein</fullName>
    </submittedName>
</protein>
<evidence type="ECO:0000313" key="1">
    <source>
        <dbReference type="EMBL" id="QXB18937.1"/>
    </source>
</evidence>
<evidence type="ECO:0000313" key="2">
    <source>
        <dbReference type="Proteomes" id="UP000683520"/>
    </source>
</evidence>
<accession>A0ABX8KX16</accession>
<dbReference type="GeneID" id="92748986"/>
<keyword evidence="2" id="KW-1185">Reference proteome</keyword>
<gene>
    <name evidence="1" type="ORF">I6L55_02195</name>
</gene>
<sequence>MAVAFIVGAGFDASLWVVLCHVGAEPLRHVDEVGDKGVAPVDNSEVLEVAKCR</sequence>
<name>A0ABX8KX16_9CORY</name>
<dbReference type="Proteomes" id="UP000683520">
    <property type="component" value="Chromosome"/>
</dbReference>